<keyword evidence="3" id="KW-1185">Reference proteome</keyword>
<dbReference type="SUPFAM" id="SSF50475">
    <property type="entry name" value="FMN-binding split barrel"/>
    <property type="match status" value="1"/>
</dbReference>
<proteinExistence type="predicted"/>
<protein>
    <recommendedName>
        <fullName evidence="1">Pyridoxamine 5'-phosphate oxidase N-terminal domain-containing protein</fullName>
    </recommendedName>
</protein>
<dbReference type="PANTHER" id="PTHR42815">
    <property type="entry name" value="FAD-BINDING, PUTATIVE (AFU_ORTHOLOGUE AFUA_6G07600)-RELATED"/>
    <property type="match status" value="1"/>
</dbReference>
<dbReference type="InterPro" id="IPR024029">
    <property type="entry name" value="Pyridox_Oxase_FMN-dep"/>
</dbReference>
<dbReference type="OrthoDB" id="9790331at2"/>
<dbReference type="RefSeq" id="WP_108790792.1">
    <property type="nucleotide sequence ID" value="NZ_ONZG01000011.1"/>
</dbReference>
<feature type="domain" description="Pyridoxamine 5'-phosphate oxidase N-terminal" evidence="1">
    <location>
        <begin position="26"/>
        <end position="145"/>
    </location>
</feature>
<evidence type="ECO:0000313" key="2">
    <source>
        <dbReference type="EMBL" id="SPJ30377.1"/>
    </source>
</evidence>
<dbReference type="AlphaFoldDB" id="A0A2R8CD51"/>
<gene>
    <name evidence="2" type="ORF">TRM7615_03910</name>
</gene>
<dbReference type="Gene3D" id="2.30.110.10">
    <property type="entry name" value="Electron Transport, Fmn-binding Protein, Chain A"/>
    <property type="match status" value="1"/>
</dbReference>
<dbReference type="NCBIfam" id="TIGR04025">
    <property type="entry name" value="PPOX_FMN_DR2398"/>
    <property type="match status" value="1"/>
</dbReference>
<evidence type="ECO:0000313" key="3">
    <source>
        <dbReference type="Proteomes" id="UP000244898"/>
    </source>
</evidence>
<evidence type="ECO:0000259" key="1">
    <source>
        <dbReference type="Pfam" id="PF01243"/>
    </source>
</evidence>
<dbReference type="Proteomes" id="UP000244898">
    <property type="component" value="Unassembled WGS sequence"/>
</dbReference>
<reference evidence="3" key="1">
    <citation type="submission" date="2018-03" db="EMBL/GenBank/DDBJ databases">
        <authorList>
            <person name="Rodrigo-Torres L."/>
            <person name="Arahal R. D."/>
            <person name="Lucena T."/>
        </authorList>
    </citation>
    <scope>NUCLEOTIDE SEQUENCE [LARGE SCALE GENOMIC DNA]</scope>
    <source>
        <strain evidence="3">CECT 7615</strain>
    </source>
</reference>
<name>A0A2R8CD51_9RHOB</name>
<dbReference type="EMBL" id="ONZG01000011">
    <property type="protein sequence ID" value="SPJ30377.1"/>
    <property type="molecule type" value="Genomic_DNA"/>
</dbReference>
<organism evidence="2 3">
    <name type="scientific">Falsiruegeria mediterranea M17</name>
    <dbReference type="NCBI Taxonomy" id="1200281"/>
    <lineage>
        <taxon>Bacteria</taxon>
        <taxon>Pseudomonadati</taxon>
        <taxon>Pseudomonadota</taxon>
        <taxon>Alphaproteobacteria</taxon>
        <taxon>Rhodobacterales</taxon>
        <taxon>Roseobacteraceae</taxon>
        <taxon>Falsiruegeria</taxon>
    </lineage>
</organism>
<sequence>MTPQRLRELYGDASPHAAAKVISHFDHHCRTFLEHASFLILATSDGTNLDVSPKGDPAGFVQVETDKTLLIPDRPGNNRIDGLMNILAHPKVALLFMIPSVSETLRVNGTAEIHEDLELCDQFQVKGRSPKTVLRVKADEIFLHCGKAPLRSGLWKPDAWPAERPVATLYEMVRDHSELEVASTDQSYTEQRYQETLY</sequence>
<dbReference type="InterPro" id="IPR012349">
    <property type="entry name" value="Split_barrel_FMN-bd"/>
</dbReference>
<dbReference type="Pfam" id="PF01243">
    <property type="entry name" value="PNPOx_N"/>
    <property type="match status" value="1"/>
</dbReference>
<dbReference type="PANTHER" id="PTHR42815:SF2">
    <property type="entry name" value="FAD-BINDING, PUTATIVE (AFU_ORTHOLOGUE AFUA_6G07600)-RELATED"/>
    <property type="match status" value="1"/>
</dbReference>
<accession>A0A2R8CD51</accession>
<dbReference type="InterPro" id="IPR011576">
    <property type="entry name" value="Pyridox_Oxase_N"/>
</dbReference>